<reference evidence="1" key="1">
    <citation type="submission" date="2023-04" db="EMBL/GenBank/DDBJ databases">
        <title>A chromosome-level genome assembly of the parasitoid wasp Eretmocerus hayati.</title>
        <authorList>
            <person name="Zhong Y."/>
            <person name="Liu S."/>
            <person name="Liu Y."/>
        </authorList>
    </citation>
    <scope>NUCLEOTIDE SEQUENCE</scope>
    <source>
        <strain evidence="1">ZJU_SS_LIU_2023</strain>
    </source>
</reference>
<gene>
    <name evidence="1" type="ORF">QAD02_023672</name>
</gene>
<protein>
    <submittedName>
        <fullName evidence="1">Uncharacterized protein</fullName>
    </submittedName>
</protein>
<accession>A0ACC2PWN4</accession>
<organism evidence="1 2">
    <name type="scientific">Eretmocerus hayati</name>
    <dbReference type="NCBI Taxonomy" id="131215"/>
    <lineage>
        <taxon>Eukaryota</taxon>
        <taxon>Metazoa</taxon>
        <taxon>Ecdysozoa</taxon>
        <taxon>Arthropoda</taxon>
        <taxon>Hexapoda</taxon>
        <taxon>Insecta</taxon>
        <taxon>Pterygota</taxon>
        <taxon>Neoptera</taxon>
        <taxon>Endopterygota</taxon>
        <taxon>Hymenoptera</taxon>
        <taxon>Apocrita</taxon>
        <taxon>Proctotrupomorpha</taxon>
        <taxon>Chalcidoidea</taxon>
        <taxon>Aphelinidae</taxon>
        <taxon>Aphelininae</taxon>
        <taxon>Eretmocerus</taxon>
    </lineage>
</organism>
<name>A0ACC2PWN4_9HYME</name>
<evidence type="ECO:0000313" key="1">
    <source>
        <dbReference type="EMBL" id="KAJ8687877.1"/>
    </source>
</evidence>
<keyword evidence="2" id="KW-1185">Reference proteome</keyword>
<sequence>MKTFLLTLAIFAVSTIDAIKVRRDILPGDSRYGTPYHLEHHHAHNKDSAQIHDLKNYLPPSNGKELQLPSTGYGVPFNQAQAVADAQANAVAHAVQQPATEYQQPALEAPIHHEVQHVHQPVYVETPAKVSYTPNQSYGVPVKTAPQPTYQPVPVYQPQQKQVPMILPAPTPLPVQPVYTPVQQPNIVKVQPQPQPTYTPTYPGTHSASVNSAQSDGYAYQKPQIIPAPAPIKQVYQPAQPIYTPVQPSYQQQYVQKAPVTSYPAPVAPVKYYPAPSVVPVKNSYPNTQYGVPSKVYQPDYPQIQPAYVPAAEAPYQYYKEALPVQDNLIFELPIKAVELAQVHSVEHLPAPVHNQAQATQDAVGLEAPISKGPSNEYLQPTGSNGGYVY</sequence>
<proteinExistence type="predicted"/>
<dbReference type="Proteomes" id="UP001239111">
    <property type="component" value="Chromosome 1"/>
</dbReference>
<comment type="caution">
    <text evidence="1">The sequence shown here is derived from an EMBL/GenBank/DDBJ whole genome shotgun (WGS) entry which is preliminary data.</text>
</comment>
<dbReference type="EMBL" id="CM056741">
    <property type="protein sequence ID" value="KAJ8687877.1"/>
    <property type="molecule type" value="Genomic_DNA"/>
</dbReference>
<evidence type="ECO:0000313" key="2">
    <source>
        <dbReference type="Proteomes" id="UP001239111"/>
    </source>
</evidence>